<protein>
    <recommendedName>
        <fullName evidence="3">Secreted protein</fullName>
    </recommendedName>
</protein>
<evidence type="ECO:0008006" key="3">
    <source>
        <dbReference type="Google" id="ProtNLM"/>
    </source>
</evidence>
<organism evidence="1 2">
    <name type="scientific">Actinomycetospora straminea</name>
    <dbReference type="NCBI Taxonomy" id="663607"/>
    <lineage>
        <taxon>Bacteria</taxon>
        <taxon>Bacillati</taxon>
        <taxon>Actinomycetota</taxon>
        <taxon>Actinomycetes</taxon>
        <taxon>Pseudonocardiales</taxon>
        <taxon>Pseudonocardiaceae</taxon>
        <taxon>Actinomycetospora</taxon>
    </lineage>
</organism>
<dbReference type="EMBL" id="BAABHQ010000010">
    <property type="protein sequence ID" value="GAA4882528.1"/>
    <property type="molecule type" value="Genomic_DNA"/>
</dbReference>
<keyword evidence="2" id="KW-1185">Reference proteome</keyword>
<name>A0ABP9ELT0_9PSEU</name>
<proteinExistence type="predicted"/>
<comment type="caution">
    <text evidence="1">The sequence shown here is derived from an EMBL/GenBank/DDBJ whole genome shotgun (WGS) entry which is preliminary data.</text>
</comment>
<evidence type="ECO:0000313" key="1">
    <source>
        <dbReference type="EMBL" id="GAA4882528.1"/>
    </source>
</evidence>
<dbReference type="Proteomes" id="UP001500457">
    <property type="component" value="Unassembled WGS sequence"/>
</dbReference>
<sequence length="112" mass="11327">MVTVRRRLLLLAAGVLDDALEVLDDAAVFSVGEDGGAEARGSAGDVAVAQKAQLRVRDDVDGGGRLELQPSAVVGDSSSIVWLVAAEGVTSWGSRAAGGSCACATLRSWAAT</sequence>
<reference evidence="2" key="1">
    <citation type="journal article" date="2019" name="Int. J. Syst. Evol. Microbiol.">
        <title>The Global Catalogue of Microorganisms (GCM) 10K type strain sequencing project: providing services to taxonomists for standard genome sequencing and annotation.</title>
        <authorList>
            <consortium name="The Broad Institute Genomics Platform"/>
            <consortium name="The Broad Institute Genome Sequencing Center for Infectious Disease"/>
            <person name="Wu L."/>
            <person name="Ma J."/>
        </authorList>
    </citation>
    <scope>NUCLEOTIDE SEQUENCE [LARGE SCALE GENOMIC DNA]</scope>
    <source>
        <strain evidence="2">JCM 17983</strain>
    </source>
</reference>
<accession>A0ABP9ELT0</accession>
<gene>
    <name evidence="1" type="ORF">GCM10023203_37770</name>
</gene>
<evidence type="ECO:0000313" key="2">
    <source>
        <dbReference type="Proteomes" id="UP001500457"/>
    </source>
</evidence>
<dbReference type="RefSeq" id="WP_274233519.1">
    <property type="nucleotide sequence ID" value="NZ_BAABHQ010000010.1"/>
</dbReference>